<name>A0A1H3IX29_9FIRM</name>
<dbReference type="SUPFAM" id="SSF51391">
    <property type="entry name" value="Thiamin phosphate synthase"/>
    <property type="match status" value="1"/>
</dbReference>
<gene>
    <name evidence="4" type="ORF">SAMN02910414_01286</name>
</gene>
<dbReference type="STRING" id="1122142.SAMN02910414_01286"/>
<proteinExistence type="predicted"/>
<dbReference type="GO" id="GO:0005737">
    <property type="term" value="C:cytoplasm"/>
    <property type="evidence" value="ECO:0007669"/>
    <property type="project" value="TreeGrafter"/>
</dbReference>
<dbReference type="GO" id="GO:0009228">
    <property type="term" value="P:thiamine biosynthetic process"/>
    <property type="evidence" value="ECO:0007669"/>
    <property type="project" value="UniProtKB-KW"/>
</dbReference>
<dbReference type="PANTHER" id="PTHR20857:SF15">
    <property type="entry name" value="THIAMINE-PHOSPHATE SYNTHASE"/>
    <property type="match status" value="1"/>
</dbReference>
<dbReference type="AlphaFoldDB" id="A0A1H3IX29"/>
<dbReference type="Proteomes" id="UP000183918">
    <property type="component" value="Unassembled WGS sequence"/>
</dbReference>
<dbReference type="Pfam" id="PF02581">
    <property type="entry name" value="TMP-TENI"/>
    <property type="match status" value="1"/>
</dbReference>
<dbReference type="Gene3D" id="3.20.20.70">
    <property type="entry name" value="Aldolase class I"/>
    <property type="match status" value="1"/>
</dbReference>
<evidence type="ECO:0000256" key="2">
    <source>
        <dbReference type="ARBA" id="ARBA00022977"/>
    </source>
</evidence>
<dbReference type="GO" id="GO:0004789">
    <property type="term" value="F:thiamine-phosphate diphosphorylase activity"/>
    <property type="evidence" value="ECO:0007669"/>
    <property type="project" value="TreeGrafter"/>
</dbReference>
<sequence>MRGKNTNNRDYKDTIFVTNRKLVKGDFLERIKYLSGFSPRAILLREKDLSEEQYKDLATEVLKICKENNIPLIIHNFSKVAKELGVRKIHYSFSKLEKEKIDKSFFEEIGTSCHSIEEANKAVECGADYIFAGHIFQTDCKKDLKPRGILFLQQMVQKTNIPVWAIGGIDDDDTRKRMCLNAGAKGVCVMSYAMNKEL</sequence>
<protein>
    <submittedName>
        <fullName evidence="4">Thiamine-phosphate pyrophosphorylase</fullName>
    </submittedName>
</protein>
<dbReference type="PANTHER" id="PTHR20857">
    <property type="entry name" value="THIAMINE-PHOSPHATE PYROPHOSPHORYLASE"/>
    <property type="match status" value="1"/>
</dbReference>
<comment type="pathway">
    <text evidence="1">Cofactor biosynthesis; thiamine diphosphate biosynthesis.</text>
</comment>
<feature type="domain" description="Thiamine phosphate synthase/TenI" evidence="3">
    <location>
        <begin position="15"/>
        <end position="191"/>
    </location>
</feature>
<reference evidence="4 5" key="1">
    <citation type="submission" date="2016-10" db="EMBL/GenBank/DDBJ databases">
        <authorList>
            <person name="de Groot N.N."/>
        </authorList>
    </citation>
    <scope>NUCLEOTIDE SEQUENCE [LARGE SCALE GENOMIC DNA]</scope>
    <source>
        <strain evidence="4 5">DSM 14045</strain>
    </source>
</reference>
<dbReference type="OrthoDB" id="9815348at2"/>
<evidence type="ECO:0000313" key="4">
    <source>
        <dbReference type="EMBL" id="SDY32286.1"/>
    </source>
</evidence>
<evidence type="ECO:0000256" key="1">
    <source>
        <dbReference type="ARBA" id="ARBA00004948"/>
    </source>
</evidence>
<keyword evidence="5" id="KW-1185">Reference proteome</keyword>
<dbReference type="RefSeq" id="WP_074717212.1">
    <property type="nucleotide sequence ID" value="NZ_FNPG01000013.1"/>
</dbReference>
<dbReference type="InterPro" id="IPR013785">
    <property type="entry name" value="Aldolase_TIM"/>
</dbReference>
<evidence type="ECO:0000259" key="3">
    <source>
        <dbReference type="Pfam" id="PF02581"/>
    </source>
</evidence>
<dbReference type="EMBL" id="FNPG01000013">
    <property type="protein sequence ID" value="SDY32286.1"/>
    <property type="molecule type" value="Genomic_DNA"/>
</dbReference>
<dbReference type="InterPro" id="IPR022998">
    <property type="entry name" value="ThiamineP_synth_TenI"/>
</dbReference>
<dbReference type="CDD" id="cd00564">
    <property type="entry name" value="TMP_TenI"/>
    <property type="match status" value="1"/>
</dbReference>
<keyword evidence="2" id="KW-0784">Thiamine biosynthesis</keyword>
<accession>A0A1H3IX29</accession>
<dbReference type="InterPro" id="IPR036206">
    <property type="entry name" value="ThiamineP_synth_sf"/>
</dbReference>
<organism evidence="4 5">
    <name type="scientific">Lachnobacterium bovis DSM 14045</name>
    <dbReference type="NCBI Taxonomy" id="1122142"/>
    <lineage>
        <taxon>Bacteria</taxon>
        <taxon>Bacillati</taxon>
        <taxon>Bacillota</taxon>
        <taxon>Clostridia</taxon>
        <taxon>Lachnospirales</taxon>
        <taxon>Lachnospiraceae</taxon>
        <taxon>Lachnobacterium</taxon>
    </lineage>
</organism>
<evidence type="ECO:0000313" key="5">
    <source>
        <dbReference type="Proteomes" id="UP000183918"/>
    </source>
</evidence>